<keyword evidence="3" id="KW-1185">Reference proteome</keyword>
<sequence length="83" mass="9422">MTGGAFGMACRTRHPGRDGYRRRRPVCQLLWGLEYEQSRDDYLRTTNDLLRAVGLGPIERFPEQAEPSTPPDRATSVFHAGKM</sequence>
<gene>
    <name evidence="2" type="ORF">Rumeso_02346</name>
</gene>
<dbReference type="EMBL" id="AOSK01000060">
    <property type="protein sequence ID" value="EYD76074.1"/>
    <property type="molecule type" value="Genomic_DNA"/>
</dbReference>
<reference evidence="2 3" key="1">
    <citation type="submission" date="2013-02" db="EMBL/GenBank/DDBJ databases">
        <authorList>
            <person name="Fiebig A."/>
            <person name="Goeker M."/>
            <person name="Klenk H.-P.P."/>
        </authorList>
    </citation>
    <scope>NUCLEOTIDE SEQUENCE [LARGE SCALE GENOMIC DNA]</scope>
    <source>
        <strain evidence="2 3">DSM 19309</strain>
    </source>
</reference>
<feature type="region of interest" description="Disordered" evidence="1">
    <location>
        <begin position="61"/>
        <end position="83"/>
    </location>
</feature>
<protein>
    <submittedName>
        <fullName evidence="2">Uncharacterized protein</fullName>
    </submittedName>
</protein>
<dbReference type="Proteomes" id="UP000019666">
    <property type="component" value="Unassembled WGS sequence"/>
</dbReference>
<dbReference type="HOGENOM" id="CLU_2540511_0_0_5"/>
<evidence type="ECO:0000313" key="2">
    <source>
        <dbReference type="EMBL" id="EYD76074.1"/>
    </source>
</evidence>
<dbReference type="AlphaFoldDB" id="A0A017HQR9"/>
<name>A0A017HQR9_9RHOB</name>
<evidence type="ECO:0000256" key="1">
    <source>
        <dbReference type="SAM" id="MobiDB-lite"/>
    </source>
</evidence>
<organism evidence="2 3">
    <name type="scientific">Rubellimicrobium mesophilum DSM 19309</name>
    <dbReference type="NCBI Taxonomy" id="442562"/>
    <lineage>
        <taxon>Bacteria</taxon>
        <taxon>Pseudomonadati</taxon>
        <taxon>Pseudomonadota</taxon>
        <taxon>Alphaproteobacteria</taxon>
        <taxon>Rhodobacterales</taxon>
        <taxon>Roseobacteraceae</taxon>
        <taxon>Rubellimicrobium</taxon>
    </lineage>
</organism>
<comment type="caution">
    <text evidence="2">The sequence shown here is derived from an EMBL/GenBank/DDBJ whole genome shotgun (WGS) entry which is preliminary data.</text>
</comment>
<proteinExistence type="predicted"/>
<evidence type="ECO:0000313" key="3">
    <source>
        <dbReference type="Proteomes" id="UP000019666"/>
    </source>
</evidence>
<accession>A0A017HQR9</accession>
<dbReference type="STRING" id="442562.Rumeso_02346"/>